<evidence type="ECO:0000256" key="1">
    <source>
        <dbReference type="ARBA" id="ARBA00022801"/>
    </source>
</evidence>
<dbReference type="InterPro" id="IPR006680">
    <property type="entry name" value="Amidohydro-rel"/>
</dbReference>
<comment type="caution">
    <text evidence="3">The sequence shown here is derived from an EMBL/GenBank/DDBJ whole genome shotgun (WGS) entry which is preliminary data.</text>
</comment>
<dbReference type="Proteomes" id="UP001500620">
    <property type="component" value="Unassembled WGS sequence"/>
</dbReference>
<sequence>MDLLIKGGRLVSGEPADVLVDGGAIVAVGSHPGAVADEVVDAAGLVVAPGLVDGHRHVWQAPLRGIGADMTLPDYFVAVLGRALDAYTPADAHLATLLGAAEALDAGITTVFDWCNAAKTPEHLDAVLDAYATAGIRAVVAHAGPGQEAAAEVLAGLRGRVRGGLAILGPQYGGWDDSARQIRLARDLGMVASMHLAGGFGAEPDAPLTRLHEAGLLGGHLQLVHLNAMTPHEARLLAESGAGVTATPVVEGTMGHGASPYTRFAAAGGRCGLGTDVAVNAAPDLFEPMRDTVRRHRAETGTMAPAGSVLAAATIDSAAAIGLASSVGALTPGHRADLVLLSGLAHVRGDVSSALVTTAGPADVHTVLVDGQVVKRAGRLTSLDLPKLREAAVPLAILATDH</sequence>
<reference evidence="4" key="1">
    <citation type="journal article" date="2019" name="Int. J. Syst. Evol. Microbiol.">
        <title>The Global Catalogue of Microorganisms (GCM) 10K type strain sequencing project: providing services to taxonomists for standard genome sequencing and annotation.</title>
        <authorList>
            <consortium name="The Broad Institute Genomics Platform"/>
            <consortium name="The Broad Institute Genome Sequencing Center for Infectious Disease"/>
            <person name="Wu L."/>
            <person name="Ma J."/>
        </authorList>
    </citation>
    <scope>NUCLEOTIDE SEQUENCE [LARGE SCALE GENOMIC DNA]</scope>
    <source>
        <strain evidence="4">JCM 17441</strain>
    </source>
</reference>
<dbReference type="InterPro" id="IPR032466">
    <property type="entry name" value="Metal_Hydrolase"/>
</dbReference>
<dbReference type="PANTHER" id="PTHR43794">
    <property type="entry name" value="AMINOHYDROLASE SSNA-RELATED"/>
    <property type="match status" value="1"/>
</dbReference>
<dbReference type="Pfam" id="PF01979">
    <property type="entry name" value="Amidohydro_1"/>
    <property type="match status" value="1"/>
</dbReference>
<keyword evidence="1" id="KW-0378">Hydrolase</keyword>
<keyword evidence="4" id="KW-1185">Reference proteome</keyword>
<name>A0ABP8DJV0_9ACTN</name>
<dbReference type="Gene3D" id="2.30.40.10">
    <property type="entry name" value="Urease, subunit C, domain 1"/>
    <property type="match status" value="1"/>
</dbReference>
<dbReference type="EMBL" id="BAABAT010000028">
    <property type="protein sequence ID" value="GAA4257750.1"/>
    <property type="molecule type" value="Genomic_DNA"/>
</dbReference>
<feature type="domain" description="Amidohydrolase-related" evidence="2">
    <location>
        <begin position="46"/>
        <end position="374"/>
    </location>
</feature>
<dbReference type="PANTHER" id="PTHR43794:SF11">
    <property type="entry name" value="AMIDOHYDROLASE-RELATED DOMAIN-CONTAINING PROTEIN"/>
    <property type="match status" value="1"/>
</dbReference>
<accession>A0ABP8DJV0</accession>
<evidence type="ECO:0000259" key="2">
    <source>
        <dbReference type="Pfam" id="PF01979"/>
    </source>
</evidence>
<proteinExistence type="predicted"/>
<dbReference type="RefSeq" id="WP_345134727.1">
    <property type="nucleotide sequence ID" value="NZ_BAABAT010000028.1"/>
</dbReference>
<organism evidence="3 4">
    <name type="scientific">Dactylosporangium darangshiense</name>
    <dbReference type="NCBI Taxonomy" id="579108"/>
    <lineage>
        <taxon>Bacteria</taxon>
        <taxon>Bacillati</taxon>
        <taxon>Actinomycetota</taxon>
        <taxon>Actinomycetes</taxon>
        <taxon>Micromonosporales</taxon>
        <taxon>Micromonosporaceae</taxon>
        <taxon>Dactylosporangium</taxon>
    </lineage>
</organism>
<dbReference type="Gene3D" id="3.20.20.140">
    <property type="entry name" value="Metal-dependent hydrolases"/>
    <property type="match status" value="1"/>
</dbReference>
<dbReference type="InterPro" id="IPR050287">
    <property type="entry name" value="MTA/SAH_deaminase"/>
</dbReference>
<gene>
    <name evidence="3" type="ORF">GCM10022255_075790</name>
</gene>
<dbReference type="InterPro" id="IPR011059">
    <property type="entry name" value="Metal-dep_hydrolase_composite"/>
</dbReference>
<evidence type="ECO:0000313" key="3">
    <source>
        <dbReference type="EMBL" id="GAA4257750.1"/>
    </source>
</evidence>
<dbReference type="SUPFAM" id="SSF51556">
    <property type="entry name" value="Metallo-dependent hydrolases"/>
    <property type="match status" value="1"/>
</dbReference>
<protein>
    <submittedName>
        <fullName evidence="3">Amidohydrolase family protein</fullName>
    </submittedName>
</protein>
<evidence type="ECO:0000313" key="4">
    <source>
        <dbReference type="Proteomes" id="UP001500620"/>
    </source>
</evidence>
<dbReference type="SUPFAM" id="SSF51338">
    <property type="entry name" value="Composite domain of metallo-dependent hydrolases"/>
    <property type="match status" value="1"/>
</dbReference>